<dbReference type="GO" id="GO:1990904">
    <property type="term" value="C:ribonucleoprotein complex"/>
    <property type="evidence" value="ECO:0007669"/>
    <property type="project" value="UniProtKB-KW"/>
</dbReference>
<dbReference type="Pfam" id="PF00416">
    <property type="entry name" value="Ribosomal_S13"/>
    <property type="match status" value="1"/>
</dbReference>
<comment type="similarity">
    <text evidence="1">Belongs to the universal ribosomal protein uS13 family.</text>
</comment>
<dbReference type="PROSITE" id="PS50159">
    <property type="entry name" value="RIBOSOMAL_S13_2"/>
    <property type="match status" value="1"/>
</dbReference>
<evidence type="ECO:0000256" key="4">
    <source>
        <dbReference type="ARBA" id="ARBA00035021"/>
    </source>
</evidence>
<evidence type="ECO:0000256" key="1">
    <source>
        <dbReference type="ARBA" id="ARBA00008080"/>
    </source>
</evidence>
<dbReference type="Ensembl" id="ENSUMAT00000007320.1">
    <property type="protein sequence ID" value="ENSUMAP00000006075.1"/>
    <property type="gene ID" value="ENSUMAG00000004792.1"/>
</dbReference>
<protein>
    <recommendedName>
        <fullName evidence="5">Small ribosomal subunit protein uS13</fullName>
    </recommendedName>
    <alternativeName>
        <fullName evidence="6">40S ribosomal protein S18</fullName>
    </alternativeName>
</protein>
<sequence length="76" mass="8977">IQDPRQKVFEQTNRHEGKYSQVLTSGLDEKLPEDMERLKKMWAHRGLRHFWGHCVRGHDTKTAGHRDHTMGVSKKK</sequence>
<dbReference type="GO" id="GO:0003735">
    <property type="term" value="F:structural constituent of ribosome"/>
    <property type="evidence" value="ECO:0007669"/>
    <property type="project" value="InterPro"/>
</dbReference>
<dbReference type="GO" id="GO:0005840">
    <property type="term" value="C:ribosome"/>
    <property type="evidence" value="ECO:0007669"/>
    <property type="project" value="UniProtKB-KW"/>
</dbReference>
<dbReference type="AlphaFoldDB" id="A0A452TDP1"/>
<evidence type="ECO:0000256" key="6">
    <source>
        <dbReference type="ARBA" id="ARBA00035468"/>
    </source>
</evidence>
<dbReference type="GO" id="GO:0006412">
    <property type="term" value="P:translation"/>
    <property type="evidence" value="ECO:0007669"/>
    <property type="project" value="InterPro"/>
</dbReference>
<organism evidence="7">
    <name type="scientific">Ursus maritimus</name>
    <name type="common">Polar bear</name>
    <name type="synonym">Thalarctos maritimus</name>
    <dbReference type="NCBI Taxonomy" id="29073"/>
    <lineage>
        <taxon>Eukaryota</taxon>
        <taxon>Metazoa</taxon>
        <taxon>Chordata</taxon>
        <taxon>Craniata</taxon>
        <taxon>Vertebrata</taxon>
        <taxon>Euteleostomi</taxon>
        <taxon>Mammalia</taxon>
        <taxon>Eutheria</taxon>
        <taxon>Laurasiatheria</taxon>
        <taxon>Carnivora</taxon>
        <taxon>Caniformia</taxon>
        <taxon>Ursidae</taxon>
        <taxon>Ursus</taxon>
    </lineage>
</organism>
<comment type="subunit">
    <text evidence="4">Component of the small ribosomal subunit.</text>
</comment>
<reference evidence="7" key="1">
    <citation type="submission" date="2019-03" db="UniProtKB">
        <authorList>
            <consortium name="Ensembl"/>
        </authorList>
    </citation>
    <scope>IDENTIFICATION</scope>
</reference>
<name>A0A452TDP1_URSMA</name>
<dbReference type="FunFam" id="4.10.910.10:FF:000002">
    <property type="entry name" value="40S ribosomal protein S18"/>
    <property type="match status" value="1"/>
</dbReference>
<evidence type="ECO:0000256" key="5">
    <source>
        <dbReference type="ARBA" id="ARBA00035166"/>
    </source>
</evidence>
<proteinExistence type="inferred from homology"/>
<evidence type="ECO:0000256" key="3">
    <source>
        <dbReference type="ARBA" id="ARBA00023274"/>
    </source>
</evidence>
<dbReference type="InterPro" id="IPR001892">
    <property type="entry name" value="Ribosomal_uS13"/>
</dbReference>
<dbReference type="SUPFAM" id="SSF46946">
    <property type="entry name" value="S13-like H2TH domain"/>
    <property type="match status" value="1"/>
</dbReference>
<dbReference type="InterPro" id="IPR027437">
    <property type="entry name" value="Rbsml_uS13_C"/>
</dbReference>
<accession>A0A452TDP1</accession>
<evidence type="ECO:0000313" key="7">
    <source>
        <dbReference type="Ensembl" id="ENSUMAP00000006075"/>
    </source>
</evidence>
<keyword evidence="3" id="KW-0687">Ribonucleoprotein</keyword>
<dbReference type="InterPro" id="IPR010979">
    <property type="entry name" value="Ribosomal_uS13-like_H2TH"/>
</dbReference>
<keyword evidence="2" id="KW-0689">Ribosomal protein</keyword>
<dbReference type="Gene3D" id="4.10.910.10">
    <property type="entry name" value="30s ribosomal protein s13, domain 2"/>
    <property type="match status" value="1"/>
</dbReference>
<evidence type="ECO:0000256" key="2">
    <source>
        <dbReference type="ARBA" id="ARBA00022980"/>
    </source>
</evidence>
<dbReference type="GeneTree" id="ENSGT01000000217486"/>
<dbReference type="GO" id="GO:0003723">
    <property type="term" value="F:RNA binding"/>
    <property type="evidence" value="ECO:0007669"/>
    <property type="project" value="InterPro"/>
</dbReference>